<dbReference type="EMBL" id="QGMJ01000097">
    <property type="protein sequence ID" value="TVY42460.1"/>
    <property type="molecule type" value="Genomic_DNA"/>
</dbReference>
<comment type="caution">
    <text evidence="9">The sequence shown here is derived from an EMBL/GenBank/DDBJ whole genome shotgun (WGS) entry which is preliminary data.</text>
</comment>
<dbReference type="PANTHER" id="PTHR31321:SF57">
    <property type="entry name" value="PECTINESTERASE 53-RELATED"/>
    <property type="match status" value="1"/>
</dbReference>
<sequence>MKAADLNIWACMPTLLLAATLNVGSGETYSTVTYNAAAAGDTIYVYPGTYKEKLTISKSSITLKGSTYPSTSPSGNEALMTYSTYASDAGSDDASATLLVTGANFIMYNMNISNTAGTAGQAVALSARGDYGGYYASALLSWQDTLYAHTGSQFFREVLYRGGCGFHFWDYGAILVGTLISPLLF</sequence>
<proteinExistence type="inferred from homology"/>
<dbReference type="Gene3D" id="2.160.20.10">
    <property type="entry name" value="Single-stranded right-handed beta-helix, Pectin lyase-like"/>
    <property type="match status" value="1"/>
</dbReference>
<dbReference type="EC" id="3.1.1.11" evidence="3"/>
<dbReference type="SUPFAM" id="SSF51126">
    <property type="entry name" value="Pectin lyase-like"/>
    <property type="match status" value="1"/>
</dbReference>
<dbReference type="GO" id="GO:0045490">
    <property type="term" value="P:pectin catabolic process"/>
    <property type="evidence" value="ECO:0007669"/>
    <property type="project" value="UniProtKB-UniPathway"/>
</dbReference>
<evidence type="ECO:0000313" key="10">
    <source>
        <dbReference type="Proteomes" id="UP000462212"/>
    </source>
</evidence>
<reference evidence="9 10" key="1">
    <citation type="submission" date="2018-05" db="EMBL/GenBank/DDBJ databases">
        <title>Genome sequencing and assembly of the regulated plant pathogen Lachnellula willkommii and related sister species for the development of diagnostic species identification markers.</title>
        <authorList>
            <person name="Giroux E."/>
            <person name="Bilodeau G."/>
        </authorList>
    </citation>
    <scope>NUCLEOTIDE SEQUENCE [LARGE SCALE GENOMIC DNA]</scope>
    <source>
        <strain evidence="9 10">CBS 197.66</strain>
    </source>
</reference>
<comment type="similarity">
    <text evidence="2">Belongs to the pectinesterase family.</text>
</comment>
<evidence type="ECO:0000256" key="5">
    <source>
        <dbReference type="ARBA" id="ARBA00023085"/>
    </source>
</evidence>
<evidence type="ECO:0000256" key="4">
    <source>
        <dbReference type="ARBA" id="ARBA00022801"/>
    </source>
</evidence>
<evidence type="ECO:0000256" key="1">
    <source>
        <dbReference type="ARBA" id="ARBA00005184"/>
    </source>
</evidence>
<keyword evidence="5" id="KW-0063">Aspartyl esterase</keyword>
<name>A0A8H8RWV3_9HELO</name>
<protein>
    <recommendedName>
        <fullName evidence="3">pectinesterase</fullName>
        <ecNumber evidence="3">3.1.1.11</ecNumber>
    </recommendedName>
    <alternativeName>
        <fullName evidence="6">Pectin methylesterase A</fullName>
    </alternativeName>
</protein>
<dbReference type="InterPro" id="IPR011050">
    <property type="entry name" value="Pectin_lyase_fold/virulence"/>
</dbReference>
<evidence type="ECO:0000256" key="6">
    <source>
        <dbReference type="ARBA" id="ARBA00042203"/>
    </source>
</evidence>
<dbReference type="Proteomes" id="UP000462212">
    <property type="component" value="Unassembled WGS sequence"/>
</dbReference>
<dbReference type="PANTHER" id="PTHR31321">
    <property type="entry name" value="ACYL-COA THIOESTER HYDROLASE YBHC-RELATED"/>
    <property type="match status" value="1"/>
</dbReference>
<evidence type="ECO:0000259" key="8">
    <source>
        <dbReference type="Pfam" id="PF01095"/>
    </source>
</evidence>
<feature type="domain" description="Pectinesterase catalytic" evidence="8">
    <location>
        <begin position="42"/>
        <end position="176"/>
    </location>
</feature>
<feature type="chain" id="PRO_5034730723" description="pectinesterase" evidence="7">
    <location>
        <begin position="27"/>
        <end position="185"/>
    </location>
</feature>
<dbReference type="Pfam" id="PF01095">
    <property type="entry name" value="Pectinesterase"/>
    <property type="match status" value="1"/>
</dbReference>
<organism evidence="9 10">
    <name type="scientific">Lachnellula subtilissima</name>
    <dbReference type="NCBI Taxonomy" id="602034"/>
    <lineage>
        <taxon>Eukaryota</taxon>
        <taxon>Fungi</taxon>
        <taxon>Dikarya</taxon>
        <taxon>Ascomycota</taxon>
        <taxon>Pezizomycotina</taxon>
        <taxon>Leotiomycetes</taxon>
        <taxon>Helotiales</taxon>
        <taxon>Lachnaceae</taxon>
        <taxon>Lachnellula</taxon>
    </lineage>
</organism>
<keyword evidence="7" id="KW-0732">Signal</keyword>
<dbReference type="GO" id="GO:0030599">
    <property type="term" value="F:pectinesterase activity"/>
    <property type="evidence" value="ECO:0007669"/>
    <property type="project" value="UniProtKB-EC"/>
</dbReference>
<comment type="pathway">
    <text evidence="1">Glycan metabolism; pectin degradation; 2-dehydro-3-deoxy-D-gluconate from pectin: step 1/5.</text>
</comment>
<dbReference type="InterPro" id="IPR000070">
    <property type="entry name" value="Pectinesterase_cat"/>
</dbReference>
<dbReference type="InterPro" id="IPR012334">
    <property type="entry name" value="Pectin_lyas_fold"/>
</dbReference>
<evidence type="ECO:0000313" key="9">
    <source>
        <dbReference type="EMBL" id="TVY42460.1"/>
    </source>
</evidence>
<keyword evidence="4" id="KW-0378">Hydrolase</keyword>
<accession>A0A8H8RWV3</accession>
<dbReference type="UniPathway" id="UPA00545">
    <property type="reaction ID" value="UER00823"/>
</dbReference>
<evidence type="ECO:0000256" key="2">
    <source>
        <dbReference type="ARBA" id="ARBA00008891"/>
    </source>
</evidence>
<evidence type="ECO:0000256" key="7">
    <source>
        <dbReference type="SAM" id="SignalP"/>
    </source>
</evidence>
<dbReference type="OrthoDB" id="2019149at2759"/>
<dbReference type="GO" id="GO:0042545">
    <property type="term" value="P:cell wall modification"/>
    <property type="evidence" value="ECO:0007669"/>
    <property type="project" value="InterPro"/>
</dbReference>
<gene>
    <name evidence="9" type="primary">pmeA_0</name>
    <name evidence="9" type="ORF">LSUB1_G001733</name>
</gene>
<evidence type="ECO:0000256" key="3">
    <source>
        <dbReference type="ARBA" id="ARBA00013229"/>
    </source>
</evidence>
<keyword evidence="10" id="KW-1185">Reference proteome</keyword>
<dbReference type="AlphaFoldDB" id="A0A8H8RWV3"/>
<feature type="signal peptide" evidence="7">
    <location>
        <begin position="1"/>
        <end position="26"/>
    </location>
</feature>